<keyword evidence="4" id="KW-1185">Reference proteome</keyword>
<keyword evidence="2" id="KW-0472">Membrane</keyword>
<evidence type="ECO:0000256" key="2">
    <source>
        <dbReference type="SAM" id="Phobius"/>
    </source>
</evidence>
<organism evidence="3 4">
    <name type="scientific">Novosphingobium pokkalii</name>
    <dbReference type="NCBI Taxonomy" id="1770194"/>
    <lineage>
        <taxon>Bacteria</taxon>
        <taxon>Pseudomonadati</taxon>
        <taxon>Pseudomonadota</taxon>
        <taxon>Alphaproteobacteria</taxon>
        <taxon>Sphingomonadales</taxon>
        <taxon>Sphingomonadaceae</taxon>
        <taxon>Novosphingobium</taxon>
    </lineage>
</organism>
<reference evidence="4" key="1">
    <citation type="journal article" date="2019" name="Int. J. Syst. Evol. Microbiol.">
        <title>The Global Catalogue of Microorganisms (GCM) 10K type strain sequencing project: providing services to taxonomists for standard genome sequencing and annotation.</title>
        <authorList>
            <consortium name="The Broad Institute Genomics Platform"/>
            <consortium name="The Broad Institute Genome Sequencing Center for Infectious Disease"/>
            <person name="Wu L."/>
            <person name="Ma J."/>
        </authorList>
    </citation>
    <scope>NUCLEOTIDE SEQUENCE [LARGE SCALE GENOMIC DNA]</scope>
    <source>
        <strain evidence="4">KCTC 42224</strain>
    </source>
</reference>
<feature type="transmembrane region" description="Helical" evidence="2">
    <location>
        <begin position="97"/>
        <end position="116"/>
    </location>
</feature>
<accession>A0ABV7V085</accession>
<proteinExistence type="predicted"/>
<comment type="caution">
    <text evidence="3">The sequence shown here is derived from an EMBL/GenBank/DDBJ whole genome shotgun (WGS) entry which is preliminary data.</text>
</comment>
<keyword evidence="2" id="KW-1133">Transmembrane helix</keyword>
<gene>
    <name evidence="3" type="ORF">ACFOOT_01605</name>
</gene>
<dbReference type="Proteomes" id="UP001595683">
    <property type="component" value="Unassembled WGS sequence"/>
</dbReference>
<dbReference type="RefSeq" id="WP_191324969.1">
    <property type="nucleotide sequence ID" value="NZ_BMZP01000013.1"/>
</dbReference>
<evidence type="ECO:0000313" key="4">
    <source>
        <dbReference type="Proteomes" id="UP001595683"/>
    </source>
</evidence>
<feature type="region of interest" description="Disordered" evidence="1">
    <location>
        <begin position="161"/>
        <end position="200"/>
    </location>
</feature>
<evidence type="ECO:0000313" key="3">
    <source>
        <dbReference type="EMBL" id="MFC3670111.1"/>
    </source>
</evidence>
<name>A0ABV7V085_9SPHN</name>
<keyword evidence="2" id="KW-0812">Transmembrane</keyword>
<dbReference type="EMBL" id="JBHRYE010000003">
    <property type="protein sequence ID" value="MFC3670111.1"/>
    <property type="molecule type" value="Genomic_DNA"/>
</dbReference>
<protein>
    <submittedName>
        <fullName evidence="3">Uncharacterized protein</fullName>
    </submittedName>
</protein>
<evidence type="ECO:0000256" key="1">
    <source>
        <dbReference type="SAM" id="MobiDB-lite"/>
    </source>
</evidence>
<sequence length="200" mass="21129">MIDYRRLAALLTGLGISPERLEEAVERTLFEGDVQGLARLSAAEKRLVYFALGEGIEKLRRDQDSALRAVGLTMSIFRSEAHLFQDAFLAASRRTSWLLATVAILALAGLLIQWAGKGEGGAGFSRVCPSHVAGSVSVEGSRADVRSLALGFGELAERRVSPARGRSGSELAPLPPGRPGGLATRPGSQGYVANAGETRA</sequence>